<protein>
    <recommendedName>
        <fullName evidence="1">DNA (cytosine-5-)-methyltransferase</fullName>
        <ecNumber evidence="1">2.1.1.37</ecNumber>
    </recommendedName>
</protein>
<evidence type="ECO:0000313" key="9">
    <source>
        <dbReference type="Proteomes" id="UP000198761"/>
    </source>
</evidence>
<dbReference type="InterPro" id="IPR029063">
    <property type="entry name" value="SAM-dependent_MTases_sf"/>
</dbReference>
<dbReference type="PRINTS" id="PR00105">
    <property type="entry name" value="C5METTRFRASE"/>
</dbReference>
<dbReference type="Gene3D" id="3.90.120.10">
    <property type="entry name" value="DNA Methylase, subunit A, domain 2"/>
    <property type="match status" value="1"/>
</dbReference>
<dbReference type="PANTHER" id="PTHR10629">
    <property type="entry name" value="CYTOSINE-SPECIFIC METHYLTRANSFERASE"/>
    <property type="match status" value="1"/>
</dbReference>
<comment type="similarity">
    <text evidence="7">Belongs to the class I-like SAM-binding methyltransferase superfamily. C5-methyltransferase family.</text>
</comment>
<dbReference type="Pfam" id="PF00145">
    <property type="entry name" value="DNA_methylase"/>
    <property type="match status" value="1"/>
</dbReference>
<keyword evidence="2 7" id="KW-0489">Methyltransferase</keyword>
<dbReference type="Gene3D" id="3.40.50.150">
    <property type="entry name" value="Vaccinia Virus protein VP39"/>
    <property type="match status" value="1"/>
</dbReference>
<reference evidence="8 9" key="1">
    <citation type="submission" date="2016-10" db="EMBL/GenBank/DDBJ databases">
        <authorList>
            <person name="de Groot N.N."/>
        </authorList>
    </citation>
    <scope>NUCLEOTIDE SEQUENCE [LARGE SCALE GENOMIC DNA]</scope>
    <source>
        <strain evidence="8 9">DSM 3857</strain>
    </source>
</reference>
<keyword evidence="5" id="KW-0680">Restriction system</keyword>
<gene>
    <name evidence="8" type="ORF">SAMN04488103_1275</name>
</gene>
<comment type="caution">
    <text evidence="7">Lacks conserved residue(s) required for the propagation of feature annotation.</text>
</comment>
<dbReference type="AlphaFoldDB" id="A0A1H8NZW6"/>
<dbReference type="STRING" id="933059.SAMN04488103_1275"/>
<comment type="catalytic activity">
    <reaction evidence="6">
        <text>a 2'-deoxycytidine in DNA + S-adenosyl-L-methionine = a 5-methyl-2'-deoxycytidine in DNA + S-adenosyl-L-homocysteine + H(+)</text>
        <dbReference type="Rhea" id="RHEA:13681"/>
        <dbReference type="Rhea" id="RHEA-COMP:11369"/>
        <dbReference type="Rhea" id="RHEA-COMP:11370"/>
        <dbReference type="ChEBI" id="CHEBI:15378"/>
        <dbReference type="ChEBI" id="CHEBI:57856"/>
        <dbReference type="ChEBI" id="CHEBI:59789"/>
        <dbReference type="ChEBI" id="CHEBI:85452"/>
        <dbReference type="ChEBI" id="CHEBI:85454"/>
        <dbReference type="EC" id="2.1.1.37"/>
    </reaction>
</comment>
<name>A0A1H8NZW6_9RHOB</name>
<evidence type="ECO:0000256" key="7">
    <source>
        <dbReference type="PROSITE-ProRule" id="PRU01016"/>
    </source>
</evidence>
<keyword evidence="4 7" id="KW-0949">S-adenosyl-L-methionine</keyword>
<proteinExistence type="inferred from homology"/>
<dbReference type="GO" id="GO:0003886">
    <property type="term" value="F:DNA (cytosine-5-)-methyltransferase activity"/>
    <property type="evidence" value="ECO:0007669"/>
    <property type="project" value="UniProtKB-EC"/>
</dbReference>
<sequence length="244" mass="26829">MRIVDLVRPKVVIVENVRLLTSMRSKDGGFVKDQILADLGKCGYTAGLYEVDASEYGVPQARNRVFFMGVRRDLGVQPSFPAPDFGGRADLFTSRAPYRSFADACSDLPYLESGDSSDDPFHVAVKHPDHVIEWLWDVPEGASAHDNEDPALRPPSGYNTTYKRQVWLEPASTVQTTFGMISGCRNVHPIATRSLTVREAARIQSFPDTFKFVGSMGTIRTGIGNAVPPLLARKNCIALTVDPV</sequence>
<evidence type="ECO:0000256" key="3">
    <source>
        <dbReference type="ARBA" id="ARBA00022679"/>
    </source>
</evidence>
<dbReference type="InterPro" id="IPR001525">
    <property type="entry name" value="C5_MeTfrase"/>
</dbReference>
<dbReference type="GO" id="GO:0032259">
    <property type="term" value="P:methylation"/>
    <property type="evidence" value="ECO:0007669"/>
    <property type="project" value="UniProtKB-KW"/>
</dbReference>
<dbReference type="InterPro" id="IPR050390">
    <property type="entry name" value="C5-Methyltransferase"/>
</dbReference>
<accession>A0A1H8NZW6</accession>
<keyword evidence="9" id="KW-1185">Reference proteome</keyword>
<dbReference type="PANTHER" id="PTHR10629:SF52">
    <property type="entry name" value="DNA (CYTOSINE-5)-METHYLTRANSFERASE 1"/>
    <property type="match status" value="1"/>
</dbReference>
<evidence type="ECO:0000256" key="1">
    <source>
        <dbReference type="ARBA" id="ARBA00011975"/>
    </source>
</evidence>
<dbReference type="PROSITE" id="PS51679">
    <property type="entry name" value="SAM_MT_C5"/>
    <property type="match status" value="1"/>
</dbReference>
<dbReference type="SUPFAM" id="SSF53335">
    <property type="entry name" value="S-adenosyl-L-methionine-dependent methyltransferases"/>
    <property type="match status" value="1"/>
</dbReference>
<organism evidence="8 9">
    <name type="scientific">Gemmobacter aquatilis</name>
    <dbReference type="NCBI Taxonomy" id="933059"/>
    <lineage>
        <taxon>Bacteria</taxon>
        <taxon>Pseudomonadati</taxon>
        <taxon>Pseudomonadota</taxon>
        <taxon>Alphaproteobacteria</taxon>
        <taxon>Rhodobacterales</taxon>
        <taxon>Paracoccaceae</taxon>
        <taxon>Gemmobacter</taxon>
    </lineage>
</organism>
<dbReference type="GO" id="GO:0044027">
    <property type="term" value="P:negative regulation of gene expression via chromosomal CpG island methylation"/>
    <property type="evidence" value="ECO:0007669"/>
    <property type="project" value="TreeGrafter"/>
</dbReference>
<keyword evidence="3 7" id="KW-0808">Transferase</keyword>
<evidence type="ECO:0000256" key="5">
    <source>
        <dbReference type="ARBA" id="ARBA00022747"/>
    </source>
</evidence>
<dbReference type="EC" id="2.1.1.37" evidence="1"/>
<dbReference type="GO" id="GO:0003677">
    <property type="term" value="F:DNA binding"/>
    <property type="evidence" value="ECO:0007669"/>
    <property type="project" value="TreeGrafter"/>
</dbReference>
<evidence type="ECO:0000256" key="2">
    <source>
        <dbReference type="ARBA" id="ARBA00022603"/>
    </source>
</evidence>
<evidence type="ECO:0000256" key="6">
    <source>
        <dbReference type="ARBA" id="ARBA00047422"/>
    </source>
</evidence>
<evidence type="ECO:0000313" key="8">
    <source>
        <dbReference type="EMBL" id="SEO35206.1"/>
    </source>
</evidence>
<evidence type="ECO:0000256" key="4">
    <source>
        <dbReference type="ARBA" id="ARBA00022691"/>
    </source>
</evidence>
<dbReference type="Proteomes" id="UP000198761">
    <property type="component" value="Unassembled WGS sequence"/>
</dbReference>
<dbReference type="EMBL" id="FOCE01000027">
    <property type="protein sequence ID" value="SEO35206.1"/>
    <property type="molecule type" value="Genomic_DNA"/>
</dbReference>
<dbReference type="GO" id="GO:0009307">
    <property type="term" value="P:DNA restriction-modification system"/>
    <property type="evidence" value="ECO:0007669"/>
    <property type="project" value="UniProtKB-KW"/>
</dbReference>